<accession>A0ABQ9FHJ8</accession>
<comment type="similarity">
    <text evidence="1">Belongs to the peptidase M1 family.</text>
</comment>
<dbReference type="PANTHER" id="PTHR11533:SF294">
    <property type="entry name" value="THYROTROPIN-RELEASING HORMONE-DEGRADING ECTOENZYME"/>
    <property type="match status" value="1"/>
</dbReference>
<protein>
    <recommendedName>
        <fullName evidence="2">ERAP1-like C-terminal domain-containing protein</fullName>
    </recommendedName>
</protein>
<dbReference type="EMBL" id="JARBDR010000337">
    <property type="protein sequence ID" value="KAJ8315387.1"/>
    <property type="molecule type" value="Genomic_DNA"/>
</dbReference>
<proteinExistence type="inferred from homology"/>
<evidence type="ECO:0000313" key="4">
    <source>
        <dbReference type="Proteomes" id="UP001217089"/>
    </source>
</evidence>
<dbReference type="Proteomes" id="UP001217089">
    <property type="component" value="Unassembled WGS sequence"/>
</dbReference>
<dbReference type="Gene3D" id="1.25.50.20">
    <property type="match status" value="1"/>
</dbReference>
<dbReference type="Pfam" id="PF11838">
    <property type="entry name" value="ERAP1_C"/>
    <property type="match status" value="1"/>
</dbReference>
<reference evidence="3 4" key="1">
    <citation type="submission" date="2022-12" db="EMBL/GenBank/DDBJ databases">
        <title>Chromosome-level genome of Tegillarca granosa.</title>
        <authorList>
            <person name="Kim J."/>
        </authorList>
    </citation>
    <scope>NUCLEOTIDE SEQUENCE [LARGE SCALE GENOMIC DNA]</scope>
    <source>
        <strain evidence="3">Teg-2019</strain>
        <tissue evidence="3">Adductor muscle</tissue>
    </source>
</reference>
<evidence type="ECO:0000256" key="1">
    <source>
        <dbReference type="ARBA" id="ARBA00010136"/>
    </source>
</evidence>
<gene>
    <name evidence="3" type="ORF">KUTeg_007537</name>
</gene>
<name>A0ABQ9FHJ8_TEGGR</name>
<sequence>MEHSLITEEACKHGVPAITPDIKETVLCTTIKESDYTVWNLVYDYFKTSPASEQRLLIRVLGCSKEPWILRRQEISFLCLKKTYKFKLFQIYLSYSIDTNIIRMQDTYFVITAVSANIYGRNIAWDFVQDNWMDLLNYGIGIRRVGQLLLYTTWRFNTEHVLDQINSLRVKYPNFERELSSYFNQALETVGNNLNWISNNYNQIEEWHCYCGKQSKSSDIVILTVEAVKCLKVTCVTVVDYETLEEFGKINKARTLTAAASTCWQDVPKKRFK</sequence>
<comment type="caution">
    <text evidence="3">The sequence shown here is derived from an EMBL/GenBank/DDBJ whole genome shotgun (WGS) entry which is preliminary data.</text>
</comment>
<dbReference type="InterPro" id="IPR050344">
    <property type="entry name" value="Peptidase_M1_aminopeptidases"/>
</dbReference>
<dbReference type="PANTHER" id="PTHR11533">
    <property type="entry name" value="PROTEASE M1 ZINC METALLOPROTEASE"/>
    <property type="match status" value="1"/>
</dbReference>
<keyword evidence="4" id="KW-1185">Reference proteome</keyword>
<feature type="domain" description="ERAP1-like C-terminal" evidence="2">
    <location>
        <begin position="87"/>
        <end position="190"/>
    </location>
</feature>
<organism evidence="3 4">
    <name type="scientific">Tegillarca granosa</name>
    <name type="common">Malaysian cockle</name>
    <name type="synonym">Anadara granosa</name>
    <dbReference type="NCBI Taxonomy" id="220873"/>
    <lineage>
        <taxon>Eukaryota</taxon>
        <taxon>Metazoa</taxon>
        <taxon>Spiralia</taxon>
        <taxon>Lophotrochozoa</taxon>
        <taxon>Mollusca</taxon>
        <taxon>Bivalvia</taxon>
        <taxon>Autobranchia</taxon>
        <taxon>Pteriomorphia</taxon>
        <taxon>Arcoida</taxon>
        <taxon>Arcoidea</taxon>
        <taxon>Arcidae</taxon>
        <taxon>Tegillarca</taxon>
    </lineage>
</organism>
<evidence type="ECO:0000313" key="3">
    <source>
        <dbReference type="EMBL" id="KAJ8315387.1"/>
    </source>
</evidence>
<dbReference type="InterPro" id="IPR024571">
    <property type="entry name" value="ERAP1-like_C_dom"/>
</dbReference>
<evidence type="ECO:0000259" key="2">
    <source>
        <dbReference type="Pfam" id="PF11838"/>
    </source>
</evidence>